<dbReference type="SUPFAM" id="SSF52200">
    <property type="entry name" value="Toll/Interleukin receptor TIR domain"/>
    <property type="match status" value="1"/>
</dbReference>
<organism evidence="4 5">
    <name type="scientific">Nocardioides exalbidus</name>
    <dbReference type="NCBI Taxonomy" id="402596"/>
    <lineage>
        <taxon>Bacteria</taxon>
        <taxon>Bacillati</taxon>
        <taxon>Actinomycetota</taxon>
        <taxon>Actinomycetes</taxon>
        <taxon>Propionibacteriales</taxon>
        <taxon>Nocardioidaceae</taxon>
        <taxon>Nocardioides</taxon>
    </lineage>
</organism>
<reference evidence="5" key="1">
    <citation type="submission" date="2016-10" db="EMBL/GenBank/DDBJ databases">
        <authorList>
            <person name="Varghese N."/>
            <person name="Submissions S."/>
        </authorList>
    </citation>
    <scope>NUCLEOTIDE SEQUENCE [LARGE SCALE GENOMIC DNA]</scope>
    <source>
        <strain evidence="5">DSM 22017</strain>
    </source>
</reference>
<dbReference type="GO" id="GO:0007165">
    <property type="term" value="P:signal transduction"/>
    <property type="evidence" value="ECO:0007669"/>
    <property type="project" value="InterPro"/>
</dbReference>
<keyword evidence="2" id="KW-0472">Membrane</keyword>
<feature type="transmembrane region" description="Helical" evidence="2">
    <location>
        <begin position="341"/>
        <end position="362"/>
    </location>
</feature>
<evidence type="ECO:0000256" key="2">
    <source>
        <dbReference type="SAM" id="Phobius"/>
    </source>
</evidence>
<dbReference type="Pfam" id="PF13676">
    <property type="entry name" value="TIR_2"/>
    <property type="match status" value="1"/>
</dbReference>
<keyword evidence="5" id="KW-1185">Reference proteome</keyword>
<sequence length="399" mass="42540">MQGAQRIFISYRRSDAQSQANGLNDGLRNRLPGAQIFMDIDSIPPGADFEEHIRGEIAQCDVVLVMIGDQWLDVRPGTAVRRIDEPQDFVRLEVQSALETGRVRVIPVLVEGAQMPGAAELPDDISRLARLNAFELSDTRWTKDIETLSGILRGSGPTPAPGAPNTPTVSFDDLDLDAVKYAVSQLPRQFATKDVSTHPAMLATHDGVASRANYHTMVGRFLMKHRAELGLGSPNSPVDDRGSRWVKAAAQASQAGPPATATPTGWYPPPVSGAPTAPQTAPTPAAWYPPPAPVGPPNGGTKRPGIWVILLPLFTVGLLAFIPPLWFSGRLKHDLARRKRMLTFAGALGAATAVAFILIGVSPTDAQGNASGPLSDAGAWIAFACLIVGVVLGVNIRKR</sequence>
<dbReference type="InterPro" id="IPR035897">
    <property type="entry name" value="Toll_tir_struct_dom_sf"/>
</dbReference>
<feature type="compositionally biased region" description="Pro residues" evidence="1">
    <location>
        <begin position="287"/>
        <end position="296"/>
    </location>
</feature>
<dbReference type="OrthoDB" id="3790848at2"/>
<feature type="transmembrane region" description="Helical" evidence="2">
    <location>
        <begin position="377"/>
        <end position="396"/>
    </location>
</feature>
<gene>
    <name evidence="4" type="ORF">SAMN04489844_0730</name>
</gene>
<dbReference type="InterPro" id="IPR000157">
    <property type="entry name" value="TIR_dom"/>
</dbReference>
<feature type="transmembrane region" description="Helical" evidence="2">
    <location>
        <begin position="306"/>
        <end position="329"/>
    </location>
</feature>
<feature type="compositionally biased region" description="Low complexity" evidence="1">
    <location>
        <begin position="273"/>
        <end position="286"/>
    </location>
</feature>
<protein>
    <submittedName>
        <fullName evidence="4">TIR domain-containing protein</fullName>
    </submittedName>
</protein>
<feature type="domain" description="TIR" evidence="3">
    <location>
        <begin position="7"/>
        <end position="147"/>
    </location>
</feature>
<feature type="compositionally biased region" description="Low complexity" evidence="1">
    <location>
        <begin position="250"/>
        <end position="265"/>
    </location>
</feature>
<evidence type="ECO:0000313" key="4">
    <source>
        <dbReference type="EMBL" id="SEB63522.1"/>
    </source>
</evidence>
<proteinExistence type="predicted"/>
<dbReference type="Gene3D" id="3.40.50.10140">
    <property type="entry name" value="Toll/interleukin-1 receptor homology (TIR) domain"/>
    <property type="match status" value="1"/>
</dbReference>
<dbReference type="EMBL" id="FNRT01000002">
    <property type="protein sequence ID" value="SEB63522.1"/>
    <property type="molecule type" value="Genomic_DNA"/>
</dbReference>
<dbReference type="RefSeq" id="WP_090967908.1">
    <property type="nucleotide sequence ID" value="NZ_FNRT01000002.1"/>
</dbReference>
<name>A0A1H4L023_9ACTN</name>
<evidence type="ECO:0000313" key="5">
    <source>
        <dbReference type="Proteomes" id="UP000198742"/>
    </source>
</evidence>
<accession>A0A1H4L023</accession>
<keyword evidence="2" id="KW-0812">Transmembrane</keyword>
<evidence type="ECO:0000259" key="3">
    <source>
        <dbReference type="Pfam" id="PF13676"/>
    </source>
</evidence>
<dbReference type="Proteomes" id="UP000198742">
    <property type="component" value="Unassembled WGS sequence"/>
</dbReference>
<keyword evidence="2" id="KW-1133">Transmembrane helix</keyword>
<dbReference type="AlphaFoldDB" id="A0A1H4L023"/>
<feature type="region of interest" description="Disordered" evidence="1">
    <location>
        <begin position="250"/>
        <end position="296"/>
    </location>
</feature>
<dbReference type="STRING" id="402596.SAMN04489844_0730"/>
<evidence type="ECO:0000256" key="1">
    <source>
        <dbReference type="SAM" id="MobiDB-lite"/>
    </source>
</evidence>